<protein>
    <submittedName>
        <fullName evidence="1">Uncharacterized protein</fullName>
    </submittedName>
</protein>
<organism evidence="1">
    <name type="scientific">Prunus dulcis</name>
    <name type="common">Almond</name>
    <name type="synonym">Amygdalus dulcis</name>
    <dbReference type="NCBI Taxonomy" id="3755"/>
    <lineage>
        <taxon>Eukaryota</taxon>
        <taxon>Viridiplantae</taxon>
        <taxon>Streptophyta</taxon>
        <taxon>Embryophyta</taxon>
        <taxon>Tracheophyta</taxon>
        <taxon>Spermatophyta</taxon>
        <taxon>Magnoliopsida</taxon>
        <taxon>eudicotyledons</taxon>
        <taxon>Gunneridae</taxon>
        <taxon>Pentapetalae</taxon>
        <taxon>rosids</taxon>
        <taxon>fabids</taxon>
        <taxon>Rosales</taxon>
        <taxon>Rosaceae</taxon>
        <taxon>Amygdaloideae</taxon>
        <taxon>Amygdaleae</taxon>
        <taxon>Prunus</taxon>
    </lineage>
</organism>
<gene>
    <name evidence="1" type="ORF">Prudu_000480</name>
</gene>
<proteinExistence type="predicted"/>
<reference evidence="1" key="1">
    <citation type="journal article" date="2019" name="Science">
        <title>Mutation of a bHLH transcription factor allowed almond domestication.</title>
        <authorList>
            <person name="Sanchez-Perez R."/>
            <person name="Pavan S."/>
            <person name="Mazzeo R."/>
            <person name="Moldovan C."/>
            <person name="Aiese Cigliano R."/>
            <person name="Del Cueto J."/>
            <person name="Ricciardi F."/>
            <person name="Lotti C."/>
            <person name="Ricciardi L."/>
            <person name="Dicenta F."/>
            <person name="Lopez-Marques R.L."/>
            <person name="Lindberg Moller B."/>
        </authorList>
    </citation>
    <scope>NUCLEOTIDE SEQUENCE</scope>
</reference>
<dbReference type="InterPro" id="IPR036908">
    <property type="entry name" value="RlpA-like_sf"/>
</dbReference>
<dbReference type="GO" id="GO:0048046">
    <property type="term" value="C:apoplast"/>
    <property type="evidence" value="ECO:0007669"/>
    <property type="project" value="InterPro"/>
</dbReference>
<dbReference type="InterPro" id="IPR044206">
    <property type="entry name" value="EGC1/2"/>
</dbReference>
<dbReference type="EMBL" id="AP019297">
    <property type="protein sequence ID" value="BBG92671.1"/>
    <property type="molecule type" value="Genomic_DNA"/>
</dbReference>
<sequence>YAYYGYNITQQDLDFTAASDSVWKNRTSCGETYAVKCIGATNKMEQPCLKGKAFTKISDLKARRIRVQYNV</sequence>
<dbReference type="Gene3D" id="2.40.40.10">
    <property type="entry name" value="RlpA-like domain"/>
    <property type="match status" value="1"/>
</dbReference>
<dbReference type="SUPFAM" id="SSF50685">
    <property type="entry name" value="Barwin-like endoglucanases"/>
    <property type="match status" value="1"/>
</dbReference>
<dbReference type="PANTHER" id="PTHR47295">
    <property type="entry name" value="EG45-LIKE DOMAIN CONTAINING PROTEIN 1-RELATED"/>
    <property type="match status" value="1"/>
</dbReference>
<accession>A0A4Y1QLJ4</accession>
<evidence type="ECO:0000313" key="1">
    <source>
        <dbReference type="EMBL" id="BBG92671.1"/>
    </source>
</evidence>
<dbReference type="GO" id="GO:0009627">
    <property type="term" value="P:systemic acquired resistance"/>
    <property type="evidence" value="ECO:0007669"/>
    <property type="project" value="InterPro"/>
</dbReference>
<feature type="non-terminal residue" evidence="1">
    <location>
        <position position="1"/>
    </location>
</feature>
<dbReference type="AlphaFoldDB" id="A0A4Y1QLJ4"/>
<name>A0A4Y1QLJ4_PRUDU</name>
<dbReference type="PANTHER" id="PTHR47295:SF10">
    <property type="entry name" value="EG45-LIKE DOMAIN CONTAINING PROTEIN"/>
    <property type="match status" value="1"/>
</dbReference>